<name>X0YZY3_9ZZZZ</name>
<feature type="domain" description="Type II secretion system protein GspG C-terminal" evidence="3">
    <location>
        <begin position="49"/>
        <end position="125"/>
    </location>
</feature>
<evidence type="ECO:0000256" key="1">
    <source>
        <dbReference type="SAM" id="Coils"/>
    </source>
</evidence>
<dbReference type="Pfam" id="PF07963">
    <property type="entry name" value="N_methyl"/>
    <property type="match status" value="1"/>
</dbReference>
<keyword evidence="2" id="KW-0472">Membrane</keyword>
<dbReference type="InterPro" id="IPR012902">
    <property type="entry name" value="N_methyl_site"/>
</dbReference>
<reference evidence="4" key="1">
    <citation type="journal article" date="2014" name="Front. Microbiol.">
        <title>High frequency of phylogenetically diverse reductive dehalogenase-homologous genes in deep subseafloor sedimentary metagenomes.</title>
        <authorList>
            <person name="Kawai M."/>
            <person name="Futagami T."/>
            <person name="Toyoda A."/>
            <person name="Takaki Y."/>
            <person name="Nishi S."/>
            <person name="Hori S."/>
            <person name="Arai W."/>
            <person name="Tsubouchi T."/>
            <person name="Morono Y."/>
            <person name="Uchiyama I."/>
            <person name="Ito T."/>
            <person name="Fujiyama A."/>
            <person name="Inagaki F."/>
            <person name="Takami H."/>
        </authorList>
    </citation>
    <scope>NUCLEOTIDE SEQUENCE</scope>
    <source>
        <strain evidence="4">Expedition CK06-06</strain>
    </source>
</reference>
<dbReference type="InterPro" id="IPR045584">
    <property type="entry name" value="Pilin-like"/>
</dbReference>
<keyword evidence="2" id="KW-1133">Transmembrane helix</keyword>
<feature type="coiled-coil region" evidence="1">
    <location>
        <begin position="45"/>
        <end position="91"/>
    </location>
</feature>
<comment type="caution">
    <text evidence="4">The sequence shown here is derived from an EMBL/GenBank/DDBJ whole genome shotgun (WGS) entry which is preliminary data.</text>
</comment>
<accession>X0YZY3</accession>
<keyword evidence="2" id="KW-0812">Transmembrane</keyword>
<dbReference type="EMBL" id="BART01007723">
    <property type="protein sequence ID" value="GAG62344.1"/>
    <property type="molecule type" value="Genomic_DNA"/>
</dbReference>
<proteinExistence type="predicted"/>
<dbReference type="Gene3D" id="3.30.700.10">
    <property type="entry name" value="Glycoprotein, Type 4 Pilin"/>
    <property type="match status" value="1"/>
</dbReference>
<evidence type="ECO:0000313" key="4">
    <source>
        <dbReference type="EMBL" id="GAG62344.1"/>
    </source>
</evidence>
<dbReference type="Pfam" id="PF08334">
    <property type="entry name" value="T2SSG"/>
    <property type="match status" value="1"/>
</dbReference>
<sequence>MHRDCWEHEKGKNSFPVRINNHKGFTLIEVLIIVGVIVILTGIARVQLQNASNKAKVNKAEVEIEIMGGAIEQIEEDTGNYLENLDQLDDATPPDESLSPWWGPYVSSLPVENRDPWGTTYVYVYWVPQEDGGREFHYPSAPPGWSSPGGRVGWDGRPLPPGLWKKLVGEGEGDLPDNGFFILSSGPDRETGTEDDIVYGTY</sequence>
<organism evidence="4">
    <name type="scientific">marine sediment metagenome</name>
    <dbReference type="NCBI Taxonomy" id="412755"/>
    <lineage>
        <taxon>unclassified sequences</taxon>
        <taxon>metagenomes</taxon>
        <taxon>ecological metagenomes</taxon>
    </lineage>
</organism>
<gene>
    <name evidence="4" type="ORF">S01H4_17511</name>
</gene>
<protein>
    <recommendedName>
        <fullName evidence="3">Type II secretion system protein GspG C-terminal domain-containing protein</fullName>
    </recommendedName>
</protein>
<dbReference type="InterPro" id="IPR013545">
    <property type="entry name" value="T2SS_protein-GspG_C"/>
</dbReference>
<dbReference type="SUPFAM" id="SSF54523">
    <property type="entry name" value="Pili subunits"/>
    <property type="match status" value="1"/>
</dbReference>
<feature type="transmembrane region" description="Helical" evidence="2">
    <location>
        <begin position="25"/>
        <end position="46"/>
    </location>
</feature>
<evidence type="ECO:0000259" key="3">
    <source>
        <dbReference type="Pfam" id="PF08334"/>
    </source>
</evidence>
<dbReference type="PROSITE" id="PS00409">
    <property type="entry name" value="PROKAR_NTER_METHYL"/>
    <property type="match status" value="1"/>
</dbReference>
<dbReference type="AlphaFoldDB" id="X0YZY3"/>
<evidence type="ECO:0000256" key="2">
    <source>
        <dbReference type="SAM" id="Phobius"/>
    </source>
</evidence>
<keyword evidence="1" id="KW-0175">Coiled coil</keyword>